<proteinExistence type="predicted"/>
<dbReference type="Proteomes" id="UP000251993">
    <property type="component" value="Chromosome"/>
</dbReference>
<accession>A0A344TEP2</accession>
<gene>
    <name evidence="1" type="ORF">DR864_04865</name>
</gene>
<evidence type="ECO:0000313" key="1">
    <source>
        <dbReference type="EMBL" id="AXE17113.1"/>
    </source>
</evidence>
<dbReference type="EMBL" id="CP030850">
    <property type="protein sequence ID" value="AXE17113.1"/>
    <property type="molecule type" value="Genomic_DNA"/>
</dbReference>
<reference evidence="1 2" key="1">
    <citation type="submission" date="2018-07" db="EMBL/GenBank/DDBJ databases">
        <title>Genome sequencing of Runella.</title>
        <authorList>
            <person name="Baek M.-G."/>
            <person name="Yi H."/>
        </authorList>
    </citation>
    <scope>NUCLEOTIDE SEQUENCE [LARGE SCALE GENOMIC DNA]</scope>
    <source>
        <strain evidence="1 2">HYN0085</strain>
    </source>
</reference>
<sequence length="87" mass="10175">MATTQTSPLKLNEAQMLILQLFQHRQMNEEELTALRRTLVQHLSKELDIVVEKAMQEKGITMEKIEQSSVEINEHRGNYLKKIRGQQ</sequence>
<evidence type="ECO:0000313" key="2">
    <source>
        <dbReference type="Proteomes" id="UP000251993"/>
    </source>
</evidence>
<dbReference type="AlphaFoldDB" id="A0A344TEP2"/>
<protein>
    <submittedName>
        <fullName evidence="1">Uncharacterized protein</fullName>
    </submittedName>
</protein>
<name>A0A344TEP2_9BACT</name>
<dbReference type="RefSeq" id="WP_114065899.1">
    <property type="nucleotide sequence ID" value="NZ_CP030850.1"/>
</dbReference>
<organism evidence="1 2">
    <name type="scientific">Runella rosea</name>
    <dbReference type="NCBI Taxonomy" id="2259595"/>
    <lineage>
        <taxon>Bacteria</taxon>
        <taxon>Pseudomonadati</taxon>
        <taxon>Bacteroidota</taxon>
        <taxon>Cytophagia</taxon>
        <taxon>Cytophagales</taxon>
        <taxon>Spirosomataceae</taxon>
        <taxon>Runella</taxon>
    </lineage>
</organism>
<dbReference type="KEGG" id="run:DR864_04865"/>
<keyword evidence="2" id="KW-1185">Reference proteome</keyword>